<accession>A0AAE4JUJ2</accession>
<evidence type="ECO:0000313" key="2">
    <source>
        <dbReference type="Proteomes" id="UP001182303"/>
    </source>
</evidence>
<dbReference type="AlphaFoldDB" id="A0AAE4JUJ2"/>
<name>A0AAE4JUJ2_CLOSG</name>
<dbReference type="EMBL" id="JARUIS010000042">
    <property type="protein sequence ID" value="MDS1005301.1"/>
    <property type="molecule type" value="Genomic_DNA"/>
</dbReference>
<proteinExistence type="predicted"/>
<dbReference type="RefSeq" id="WP_310944594.1">
    <property type="nucleotide sequence ID" value="NZ_JARUIS010000042.1"/>
</dbReference>
<reference evidence="1" key="1">
    <citation type="submission" date="2023-04" db="EMBL/GenBank/DDBJ databases">
        <title>Assessment of the microbiological origin of a defect in Grana Padano cheese.</title>
        <authorList>
            <person name="Zago M."/>
            <person name="Rossetti L."/>
            <person name="Bonvini B."/>
            <person name="Carminati D."/>
            <person name="Giraffa G."/>
        </authorList>
    </citation>
    <scope>NUCLEOTIDE SEQUENCE</scope>
    <source>
        <strain evidence="1">4990</strain>
    </source>
</reference>
<dbReference type="InterPro" id="IPR038666">
    <property type="entry name" value="SSP1_head-tail_sf"/>
</dbReference>
<dbReference type="Proteomes" id="UP001182303">
    <property type="component" value="Unassembled WGS sequence"/>
</dbReference>
<comment type="caution">
    <text evidence="1">The sequence shown here is derived from an EMBL/GenBank/DDBJ whole genome shotgun (WGS) entry which is preliminary data.</text>
</comment>
<protein>
    <submittedName>
        <fullName evidence="1">Phage head closure protein</fullName>
    </submittedName>
</protein>
<evidence type="ECO:0000313" key="1">
    <source>
        <dbReference type="EMBL" id="MDS1005301.1"/>
    </source>
</evidence>
<dbReference type="InterPro" id="IPR008767">
    <property type="entry name" value="Phage_SPP1_head-tail_adaptor"/>
</dbReference>
<gene>
    <name evidence="1" type="ORF">P9J83_17690</name>
</gene>
<dbReference type="NCBIfam" id="TIGR01563">
    <property type="entry name" value="gp16_SPP1"/>
    <property type="match status" value="1"/>
</dbReference>
<sequence>MNFAKLDKRIKFIVIGDGIDDDGYPIKEEKPIRDCWASVKGLKGRTFYAAAQTQSENNKIFKCRYFIGLTEDMLIKYNKKLYDIKSINDIEEKHIEYEIHASVVSSSG</sequence>
<dbReference type="Pfam" id="PF05521">
    <property type="entry name" value="Phage_HCP"/>
    <property type="match status" value="1"/>
</dbReference>
<dbReference type="Gene3D" id="2.40.10.270">
    <property type="entry name" value="Bacteriophage SPP1 head-tail adaptor protein"/>
    <property type="match status" value="1"/>
</dbReference>
<organism evidence="1 2">
    <name type="scientific">Clostridium sporogenes</name>
    <dbReference type="NCBI Taxonomy" id="1509"/>
    <lineage>
        <taxon>Bacteria</taxon>
        <taxon>Bacillati</taxon>
        <taxon>Bacillota</taxon>
        <taxon>Clostridia</taxon>
        <taxon>Eubacteriales</taxon>
        <taxon>Clostridiaceae</taxon>
        <taxon>Clostridium</taxon>
    </lineage>
</organism>